<proteinExistence type="predicted"/>
<feature type="signal peptide" evidence="1">
    <location>
        <begin position="1"/>
        <end position="19"/>
    </location>
</feature>
<feature type="chain" id="PRO_5035826878" evidence="1">
    <location>
        <begin position="20"/>
        <end position="218"/>
    </location>
</feature>
<reference evidence="2" key="1">
    <citation type="submission" date="2021-03" db="EMBL/GenBank/DDBJ databases">
        <authorList>
            <person name="Bekaert M."/>
        </authorList>
    </citation>
    <scope>NUCLEOTIDE SEQUENCE</scope>
</reference>
<dbReference type="AlphaFoldDB" id="A0A8S3SLC1"/>
<keyword evidence="1" id="KW-0732">Signal</keyword>
<evidence type="ECO:0000313" key="2">
    <source>
        <dbReference type="EMBL" id="CAG2221986.1"/>
    </source>
</evidence>
<keyword evidence="3" id="KW-1185">Reference proteome</keyword>
<comment type="caution">
    <text evidence="2">The sequence shown here is derived from an EMBL/GenBank/DDBJ whole genome shotgun (WGS) entry which is preliminary data.</text>
</comment>
<dbReference type="EMBL" id="CAJPWZ010001714">
    <property type="protein sequence ID" value="CAG2221986.1"/>
    <property type="molecule type" value="Genomic_DNA"/>
</dbReference>
<evidence type="ECO:0000256" key="1">
    <source>
        <dbReference type="SAM" id="SignalP"/>
    </source>
</evidence>
<evidence type="ECO:0000313" key="3">
    <source>
        <dbReference type="Proteomes" id="UP000683360"/>
    </source>
</evidence>
<sequence length="218" mass="25145">MFFVFLLVFICFDGFLVDSTNPPGPGQYMTDKHYKTLMDLFIEERQARVHLEDFVTQLQKEFVKTQTALGIKLHELNMENNTIEQHLELKNLRRSHGALDNKVHYFETEIKSLKQLKSVSDLQAVFKISNETEHLEHELQNTNSQIVALQSCDNARKQDFLALYNKTMVTEQTMNSQFMKTKTQIQKVAADVNQTGVKVTKAVNDITAFNQRSKLDIG</sequence>
<gene>
    <name evidence="2" type="ORF">MEDL_35357</name>
</gene>
<name>A0A8S3SLC1_MYTED</name>
<organism evidence="2 3">
    <name type="scientific">Mytilus edulis</name>
    <name type="common">Blue mussel</name>
    <dbReference type="NCBI Taxonomy" id="6550"/>
    <lineage>
        <taxon>Eukaryota</taxon>
        <taxon>Metazoa</taxon>
        <taxon>Spiralia</taxon>
        <taxon>Lophotrochozoa</taxon>
        <taxon>Mollusca</taxon>
        <taxon>Bivalvia</taxon>
        <taxon>Autobranchia</taxon>
        <taxon>Pteriomorphia</taxon>
        <taxon>Mytilida</taxon>
        <taxon>Mytiloidea</taxon>
        <taxon>Mytilidae</taxon>
        <taxon>Mytilinae</taxon>
        <taxon>Mytilus</taxon>
    </lineage>
</organism>
<protein>
    <submittedName>
        <fullName evidence="2">Uncharacterized protein</fullName>
    </submittedName>
</protein>
<dbReference type="Proteomes" id="UP000683360">
    <property type="component" value="Unassembled WGS sequence"/>
</dbReference>
<accession>A0A8S3SLC1</accession>